<comment type="caution">
    <text evidence="1">The sequence shown here is derived from an EMBL/GenBank/DDBJ whole genome shotgun (WGS) entry which is preliminary data.</text>
</comment>
<dbReference type="EMBL" id="BAAASG010000007">
    <property type="protein sequence ID" value="GAA2488115.1"/>
    <property type="molecule type" value="Genomic_DNA"/>
</dbReference>
<dbReference type="SUPFAM" id="SSF56281">
    <property type="entry name" value="Metallo-hydrolase/oxidoreductase"/>
    <property type="match status" value="1"/>
</dbReference>
<dbReference type="InterPro" id="IPR036866">
    <property type="entry name" value="RibonucZ/Hydroxyglut_hydro"/>
</dbReference>
<reference evidence="1 2" key="1">
    <citation type="journal article" date="2019" name="Int. J. Syst. Evol. Microbiol.">
        <title>The Global Catalogue of Microorganisms (GCM) 10K type strain sequencing project: providing services to taxonomists for standard genome sequencing and annotation.</title>
        <authorList>
            <consortium name="The Broad Institute Genomics Platform"/>
            <consortium name="The Broad Institute Genome Sequencing Center for Infectious Disease"/>
            <person name="Wu L."/>
            <person name="Ma J."/>
        </authorList>
    </citation>
    <scope>NUCLEOTIDE SEQUENCE [LARGE SCALE GENOMIC DNA]</scope>
    <source>
        <strain evidence="1 2">JCM 4395</strain>
    </source>
</reference>
<protein>
    <submittedName>
        <fullName evidence="1">Uncharacterized protein</fullName>
    </submittedName>
</protein>
<dbReference type="Gene3D" id="3.60.15.10">
    <property type="entry name" value="Ribonuclease Z/Hydroxyacylglutathione hydrolase-like"/>
    <property type="match status" value="1"/>
</dbReference>
<dbReference type="InterPro" id="IPR052159">
    <property type="entry name" value="Competence_DNA_uptake"/>
</dbReference>
<name>A0ABN3LTX9_STRLO</name>
<dbReference type="PANTHER" id="PTHR30619">
    <property type="entry name" value="DNA INTERNALIZATION/COMPETENCE PROTEIN COMEC/REC2"/>
    <property type="match status" value="1"/>
</dbReference>
<proteinExistence type="predicted"/>
<keyword evidence="2" id="KW-1185">Reference proteome</keyword>
<evidence type="ECO:0000313" key="2">
    <source>
        <dbReference type="Proteomes" id="UP001501777"/>
    </source>
</evidence>
<dbReference type="Proteomes" id="UP001501777">
    <property type="component" value="Unassembled WGS sequence"/>
</dbReference>
<accession>A0ABN3LTX9</accession>
<gene>
    <name evidence="1" type="ORF">GCM10010276_28450</name>
</gene>
<sequence>MMKIHFLNVGHGDCTIVELPSGRIMMIDINNSKKLPEEDEKALALAKGVSLYNFRHQARFIKGKFRSWEEYYKSLLVDPADYFKENFPGKSLFRYIQTHPDMDHMSGLHRIFWDEKVDLVNFWDVNHDKTFKESDFDYGPFDYADWEAYENLRKGKGPDGSTLKVLNKFRGWTGEYWTDDNIEILSPTPELIDGCAASGSYNDCSYVLKLTHAGRTVILPGDAEAAAWKSILDEPGEDAIKCDILKASHHGRESGYHKEAVDAMSPEVVICSVGKKPDTDASDEYKSHGAKVLSTRFNGTITVTVWDDGDVWVENQEGERIYTID</sequence>
<organism evidence="1 2">
    <name type="scientific">Streptomyces longisporus</name>
    <dbReference type="NCBI Taxonomy" id="1948"/>
    <lineage>
        <taxon>Bacteria</taxon>
        <taxon>Bacillati</taxon>
        <taxon>Actinomycetota</taxon>
        <taxon>Actinomycetes</taxon>
        <taxon>Kitasatosporales</taxon>
        <taxon>Streptomycetaceae</taxon>
        <taxon>Streptomyces</taxon>
    </lineage>
</organism>
<dbReference type="PANTHER" id="PTHR30619:SF1">
    <property type="entry name" value="RECOMBINATION PROTEIN 2"/>
    <property type="match status" value="1"/>
</dbReference>
<evidence type="ECO:0000313" key="1">
    <source>
        <dbReference type="EMBL" id="GAA2488115.1"/>
    </source>
</evidence>